<proteinExistence type="predicted"/>
<evidence type="ECO:0000259" key="1">
    <source>
        <dbReference type="Pfam" id="PF01266"/>
    </source>
</evidence>
<gene>
    <name evidence="2" type="ORF">MNBD_GAMMA04-1256</name>
</gene>
<reference evidence="2" key="1">
    <citation type="submission" date="2018-06" db="EMBL/GenBank/DDBJ databases">
        <authorList>
            <person name="Zhirakovskaya E."/>
        </authorList>
    </citation>
    <scope>NUCLEOTIDE SEQUENCE</scope>
</reference>
<name>A0A3B0VQY9_9ZZZZ</name>
<dbReference type="Gene3D" id="3.50.50.60">
    <property type="entry name" value="FAD/NAD(P)-binding domain"/>
    <property type="match status" value="1"/>
</dbReference>
<dbReference type="EMBL" id="UOFB01000118">
    <property type="protein sequence ID" value="VAW46108.1"/>
    <property type="molecule type" value="Genomic_DNA"/>
</dbReference>
<feature type="non-terminal residue" evidence="2">
    <location>
        <position position="1"/>
    </location>
</feature>
<dbReference type="SUPFAM" id="SSF51905">
    <property type="entry name" value="FAD/NAD(P)-binding domain"/>
    <property type="match status" value="1"/>
</dbReference>
<dbReference type="AlphaFoldDB" id="A0A3B0VQY9"/>
<dbReference type="Gene3D" id="3.30.9.10">
    <property type="entry name" value="D-Amino Acid Oxidase, subunit A, domain 2"/>
    <property type="match status" value="1"/>
</dbReference>
<dbReference type="PANTHER" id="PTHR13847:SF281">
    <property type="entry name" value="FAD DEPENDENT OXIDOREDUCTASE DOMAIN-CONTAINING PROTEIN"/>
    <property type="match status" value="1"/>
</dbReference>
<accession>A0A3B0VQY9</accession>
<dbReference type="Pfam" id="PF01266">
    <property type="entry name" value="DAO"/>
    <property type="match status" value="1"/>
</dbReference>
<feature type="domain" description="FAD dependent oxidoreductase" evidence="1">
    <location>
        <begin position="2"/>
        <end position="322"/>
    </location>
</feature>
<dbReference type="PANTHER" id="PTHR13847">
    <property type="entry name" value="SARCOSINE DEHYDROGENASE-RELATED"/>
    <property type="match status" value="1"/>
</dbReference>
<dbReference type="InterPro" id="IPR036188">
    <property type="entry name" value="FAD/NAD-bd_sf"/>
</dbReference>
<sequence>VGQGASGRNAGFAISASHFTGGYERKKTPLYQRVLRINNAGLNLLRTFINEHQINCEWDENGFLHTAADKKALSELNPYQKYLETLQISHTILNRDELANRLGTPHYQAGIHVHQGALMQPAALVYGLANNLPKNVTLAENTPVLSIKTGAHSTLVLPDGEVKTDNLILATNYEAAKIGFLRNRLVGSTLSGSFTKRLKKEELASLGTLKQWGVLSLHGGGATVRLTNDGRICLRNTAEYHGGKLLSDKIMSKRQTIHRLAFEKRFPQLAHIEFEYSWSGVEGISFNGTNFFGKQSENIFLAGGYNGSGVSRGTSFGRAIAEYASNIPSDLVDDCSVCATASFVPPRPFLDIGAALT</sequence>
<evidence type="ECO:0000313" key="2">
    <source>
        <dbReference type="EMBL" id="VAW46108.1"/>
    </source>
</evidence>
<dbReference type="InterPro" id="IPR006076">
    <property type="entry name" value="FAD-dep_OxRdtase"/>
</dbReference>
<feature type="non-terminal residue" evidence="2">
    <location>
        <position position="357"/>
    </location>
</feature>
<dbReference type="GO" id="GO:0005737">
    <property type="term" value="C:cytoplasm"/>
    <property type="evidence" value="ECO:0007669"/>
    <property type="project" value="TreeGrafter"/>
</dbReference>
<organism evidence="2">
    <name type="scientific">hydrothermal vent metagenome</name>
    <dbReference type="NCBI Taxonomy" id="652676"/>
    <lineage>
        <taxon>unclassified sequences</taxon>
        <taxon>metagenomes</taxon>
        <taxon>ecological metagenomes</taxon>
    </lineage>
</organism>
<protein>
    <recommendedName>
        <fullName evidence="1">FAD dependent oxidoreductase domain-containing protein</fullName>
    </recommendedName>
</protein>